<evidence type="ECO:0000256" key="1">
    <source>
        <dbReference type="SAM" id="Phobius"/>
    </source>
</evidence>
<evidence type="ECO:0000313" key="3">
    <source>
        <dbReference type="Proteomes" id="UP001595897"/>
    </source>
</evidence>
<accession>A0ABV9M1M1</accession>
<keyword evidence="1" id="KW-0472">Membrane</keyword>
<dbReference type="RefSeq" id="WP_382410230.1">
    <property type="nucleotide sequence ID" value="NZ_JBHSGU010000019.1"/>
</dbReference>
<dbReference type="InterPro" id="IPR046559">
    <property type="entry name" value="DUF6713"/>
</dbReference>
<sequence>MKTILYYLGLAALFTHELDAVLNMEWRLLFHLRVLPDAAASSIFIALHLPLFFAFFYFGHHKILKIRERFRLIVAVFLVIHSGLHFNLSDHELYQFNSIISNAYIYGAALCGLAFIILSWIHRRENDA</sequence>
<gene>
    <name evidence="2" type="ORF">ACFO4O_15695</name>
</gene>
<feature type="transmembrane region" description="Helical" evidence="1">
    <location>
        <begin position="39"/>
        <end position="58"/>
    </location>
</feature>
<keyword evidence="1" id="KW-1133">Transmembrane helix</keyword>
<dbReference type="Proteomes" id="UP001595897">
    <property type="component" value="Unassembled WGS sequence"/>
</dbReference>
<feature type="transmembrane region" description="Helical" evidence="1">
    <location>
        <begin position="70"/>
        <end position="88"/>
    </location>
</feature>
<feature type="transmembrane region" description="Helical" evidence="1">
    <location>
        <begin position="103"/>
        <end position="121"/>
    </location>
</feature>
<keyword evidence="1" id="KW-0812">Transmembrane</keyword>
<protein>
    <submittedName>
        <fullName evidence="2">DUF6713 family protein</fullName>
    </submittedName>
</protein>
<name>A0ABV9M1M1_9ALTE</name>
<reference evidence="3" key="1">
    <citation type="journal article" date="2019" name="Int. J. Syst. Evol. Microbiol.">
        <title>The Global Catalogue of Microorganisms (GCM) 10K type strain sequencing project: providing services to taxonomists for standard genome sequencing and annotation.</title>
        <authorList>
            <consortium name="The Broad Institute Genomics Platform"/>
            <consortium name="The Broad Institute Genome Sequencing Center for Infectious Disease"/>
            <person name="Wu L."/>
            <person name="Ma J."/>
        </authorList>
    </citation>
    <scope>NUCLEOTIDE SEQUENCE [LARGE SCALE GENOMIC DNA]</scope>
    <source>
        <strain evidence="3">KACC 12507</strain>
    </source>
</reference>
<evidence type="ECO:0000313" key="2">
    <source>
        <dbReference type="EMBL" id="MFC4701598.1"/>
    </source>
</evidence>
<proteinExistence type="predicted"/>
<keyword evidence="3" id="KW-1185">Reference proteome</keyword>
<dbReference type="Pfam" id="PF20460">
    <property type="entry name" value="DUF6713"/>
    <property type="match status" value="1"/>
</dbReference>
<dbReference type="EMBL" id="JBHSGU010000019">
    <property type="protein sequence ID" value="MFC4701598.1"/>
    <property type="molecule type" value="Genomic_DNA"/>
</dbReference>
<organism evidence="2 3">
    <name type="scientific">Glaciecola siphonariae</name>
    <dbReference type="NCBI Taxonomy" id="521012"/>
    <lineage>
        <taxon>Bacteria</taxon>
        <taxon>Pseudomonadati</taxon>
        <taxon>Pseudomonadota</taxon>
        <taxon>Gammaproteobacteria</taxon>
        <taxon>Alteromonadales</taxon>
        <taxon>Alteromonadaceae</taxon>
        <taxon>Glaciecola</taxon>
    </lineage>
</organism>
<comment type="caution">
    <text evidence="2">The sequence shown here is derived from an EMBL/GenBank/DDBJ whole genome shotgun (WGS) entry which is preliminary data.</text>
</comment>